<dbReference type="SUPFAM" id="SSF53098">
    <property type="entry name" value="Ribonuclease H-like"/>
    <property type="match status" value="1"/>
</dbReference>
<dbReference type="GO" id="GO:0008270">
    <property type="term" value="F:zinc ion binding"/>
    <property type="evidence" value="ECO:0007669"/>
    <property type="project" value="UniProtKB-UniRule"/>
</dbReference>
<protein>
    <submittedName>
        <fullName evidence="2">Uncharacterized protein</fullName>
    </submittedName>
</protein>
<dbReference type="InterPro" id="IPR012337">
    <property type="entry name" value="RNaseH-like_sf"/>
</dbReference>
<feature type="region of interest" description="Disordered" evidence="1">
    <location>
        <begin position="231"/>
        <end position="253"/>
    </location>
</feature>
<dbReference type="InterPro" id="IPR012934">
    <property type="entry name" value="Znf_AD"/>
</dbReference>
<name>A0A6I8U699_AEDAE</name>
<organism evidence="2 3">
    <name type="scientific">Aedes aegypti</name>
    <name type="common">Yellowfever mosquito</name>
    <name type="synonym">Culex aegypti</name>
    <dbReference type="NCBI Taxonomy" id="7159"/>
    <lineage>
        <taxon>Eukaryota</taxon>
        <taxon>Metazoa</taxon>
        <taxon>Ecdysozoa</taxon>
        <taxon>Arthropoda</taxon>
        <taxon>Hexapoda</taxon>
        <taxon>Insecta</taxon>
        <taxon>Pterygota</taxon>
        <taxon>Neoptera</taxon>
        <taxon>Endopterygota</taxon>
        <taxon>Diptera</taxon>
        <taxon>Nematocera</taxon>
        <taxon>Culicoidea</taxon>
        <taxon>Culicidae</taxon>
        <taxon>Culicinae</taxon>
        <taxon>Aedini</taxon>
        <taxon>Aedes</taxon>
        <taxon>Stegomyia</taxon>
    </lineage>
</organism>
<dbReference type="Pfam" id="PF07776">
    <property type="entry name" value="zf-AD"/>
    <property type="match status" value="1"/>
</dbReference>
<dbReference type="GO" id="GO:0005634">
    <property type="term" value="C:nucleus"/>
    <property type="evidence" value="ECO:0007669"/>
    <property type="project" value="InterPro"/>
</dbReference>
<dbReference type="SUPFAM" id="SSF57716">
    <property type="entry name" value="Glucocorticoid receptor-like (DNA-binding domain)"/>
    <property type="match status" value="1"/>
</dbReference>
<accession>A0A6I8U699</accession>
<dbReference type="InParanoid" id="A0A6I8U699"/>
<evidence type="ECO:0000313" key="2">
    <source>
        <dbReference type="EnsemblMetazoa" id="AAEL023574-PE"/>
    </source>
</evidence>
<dbReference type="AlphaFoldDB" id="A0A6I8U699"/>
<dbReference type="PROSITE" id="PS51915">
    <property type="entry name" value="ZAD"/>
    <property type="match status" value="1"/>
</dbReference>
<evidence type="ECO:0000256" key="1">
    <source>
        <dbReference type="SAM" id="MobiDB-lite"/>
    </source>
</evidence>
<keyword evidence="3" id="KW-1185">Reference proteome</keyword>
<sequence length="978" mass="111709">MDKISMAASPSSSALLRCRTCRMAPLRQYQVCPVDAILTENDGKTVADMIYELTEILVTIDRNLPQFVCLSCVEDLRSAYGFRQRCLEANEAFLAELDEDGLATPGETSVDAADPSMLVLKMEPCDAELMDPEENEELLEALADDGNRTTVSRKKRKSFTFNQIAVHYIVEQDDGRHHCAIDEQSGCGYSQGVLELGNFIRHFRMKHKWEAERKGFIPGVPPKEIPQAIEASKDAVSPTNSPKRTKKSPATSMSKFIKRSGNTYRCAIDEQRVCSYSRNRRDMSCFFRHFRTAHPKAAVANNLCNQPKRKARTVRIPPPEKVETESKKELSDERQKSNNSNETNYCKIAIQYVKSVNGKFQCAIDESSDCRYAQRSNYDAGNFIRHFRKLHPLEAFEKNLVRSDMHSAMIAEEQKRIARKHTVSIVPTEVLEACIQLMAVHNLPVQCFGWAGMQTLLDRLTTTLEFKINDHCMVEHIQKSAERMIWIAQQEMRGKLISIHVESMAHGKIHYLIVSAHFTNTRRLVTRTLGQIRVTEALPARDAKARFLELLGRYQLLTKQIVVVVLGNIGSVPGIPEKLQSLFADSLIKPNFKFGAPNKEEALMDSLAEELRGQFEVVRNVVSVILTTLNEMFSDTDPAFVRIDRYLQDLRSPQYEGFFLEHNAPYPPTWHSQWISKFQSVRCIVEQEQLLMKLAQKHPELALEEPDWQLLREFHQALLPLHAFIERLERTSDEHVPFSSFYLECLSVVKTVRRGMASNRFSKPVSDALGKRLLALRERKVFQAALYLDPRFQHYQSAVLSPDQQAGGQSYILNIWNRINALKPNSEANQIDEDSIKQEDKKDDDMDDFLSEMFGDPAEGSSKSKAIPLNSTVTPVLQQLKSLEIEPRQPHDYDVWNHWLQRSMSHAELFSVAMVVMSLPTNNICLERSYAALVLADRSDGLSEQTLDELLLIRLNRSLFEKAVLTMYDWKKVTRSQE</sequence>
<feature type="compositionally biased region" description="Polar residues" evidence="1">
    <location>
        <begin position="237"/>
        <end position="253"/>
    </location>
</feature>
<dbReference type="SMART" id="SM00868">
    <property type="entry name" value="zf-AD"/>
    <property type="match status" value="1"/>
</dbReference>
<gene>
    <name evidence="2" type="primary">110676020</name>
</gene>
<dbReference type="OrthoDB" id="7762060at2759"/>
<evidence type="ECO:0000313" key="3">
    <source>
        <dbReference type="Proteomes" id="UP000008820"/>
    </source>
</evidence>
<dbReference type="Proteomes" id="UP000008820">
    <property type="component" value="Chromosome 1"/>
</dbReference>
<proteinExistence type="predicted"/>
<feature type="compositionally biased region" description="Basic and acidic residues" evidence="1">
    <location>
        <begin position="318"/>
        <end position="336"/>
    </location>
</feature>
<reference evidence="2 3" key="1">
    <citation type="submission" date="2017-06" db="EMBL/GenBank/DDBJ databases">
        <title>Aedes aegypti genome working group (AGWG) sequencing and assembly.</title>
        <authorList>
            <consortium name="Aedes aegypti Genome Working Group (AGWG)"/>
            <person name="Matthews B.J."/>
        </authorList>
    </citation>
    <scope>NUCLEOTIDE SEQUENCE [LARGE SCALE GENOMIC DNA]</scope>
    <source>
        <strain evidence="2 3">LVP_AGWG</strain>
    </source>
</reference>
<reference evidence="2" key="2">
    <citation type="submission" date="2020-05" db="UniProtKB">
        <authorList>
            <consortium name="EnsemblMetazoa"/>
        </authorList>
    </citation>
    <scope>IDENTIFICATION</scope>
    <source>
        <strain evidence="2">LVP_AGWG</strain>
    </source>
</reference>
<dbReference type="Gene3D" id="3.40.1800.20">
    <property type="match status" value="1"/>
</dbReference>
<dbReference type="EnsemblMetazoa" id="AAEL023574-RE">
    <property type="protein sequence ID" value="AAEL023574-PE"/>
    <property type="gene ID" value="AAEL023574"/>
</dbReference>
<feature type="region of interest" description="Disordered" evidence="1">
    <location>
        <begin position="301"/>
        <end position="340"/>
    </location>
</feature>